<feature type="transmembrane region" description="Helical" evidence="2">
    <location>
        <begin position="85"/>
        <end position="102"/>
    </location>
</feature>
<feature type="transmembrane region" description="Helical" evidence="2">
    <location>
        <begin position="201"/>
        <end position="223"/>
    </location>
</feature>
<feature type="region of interest" description="Disordered" evidence="1">
    <location>
        <begin position="1"/>
        <end position="20"/>
    </location>
</feature>
<feature type="transmembrane region" description="Helical" evidence="2">
    <location>
        <begin position="229"/>
        <end position="246"/>
    </location>
</feature>
<keyword evidence="2" id="KW-0472">Membrane</keyword>
<organism evidence="3">
    <name type="scientific">freshwater metagenome</name>
    <dbReference type="NCBI Taxonomy" id="449393"/>
    <lineage>
        <taxon>unclassified sequences</taxon>
        <taxon>metagenomes</taxon>
        <taxon>ecological metagenomes</taxon>
    </lineage>
</organism>
<name>A0A6J7FD32_9ZZZZ</name>
<feature type="transmembrane region" description="Helical" evidence="2">
    <location>
        <begin position="52"/>
        <end position="73"/>
    </location>
</feature>
<proteinExistence type="predicted"/>
<dbReference type="Pfam" id="PF14256">
    <property type="entry name" value="YwiC"/>
    <property type="match status" value="1"/>
</dbReference>
<keyword evidence="2" id="KW-0812">Transmembrane</keyword>
<sequence length="275" mass="29811">MTARSAASRDQPRGPTTRRARRAFVPPQHGAWAFLALPLVLGASVATWTPPLLPLAVAWVAAYPMSYAAFGLVRAKRPQRFKVPFIIWTAIVLPSAAIALVWRPWLLWIGLAYSALLIVNLRYARRGDERALVNDAVFVAECAGMVAVTWAVGAGERSWNPPALDAVPAHVWILVTVCALVLFGSTLHVKSLIRERRDPQFARASRVVAVASVPASMFLGIWWGWPSGAWLAVPFVALAVRSFVVPRRALRPGAIGIIELSCFLLVAAAAILAAT</sequence>
<protein>
    <submittedName>
        <fullName evidence="3">Unannotated protein</fullName>
    </submittedName>
</protein>
<feature type="transmembrane region" description="Helical" evidence="2">
    <location>
        <begin position="253"/>
        <end position="274"/>
    </location>
</feature>
<gene>
    <name evidence="3" type="ORF">UFOPK3495_00396</name>
</gene>
<accession>A0A6J7FD32</accession>
<dbReference type="EMBL" id="CAFBMC010000013">
    <property type="protein sequence ID" value="CAB4891374.1"/>
    <property type="molecule type" value="Genomic_DNA"/>
</dbReference>
<evidence type="ECO:0000256" key="1">
    <source>
        <dbReference type="SAM" id="MobiDB-lite"/>
    </source>
</evidence>
<feature type="transmembrane region" description="Helical" evidence="2">
    <location>
        <begin position="136"/>
        <end position="155"/>
    </location>
</feature>
<dbReference type="InterPro" id="IPR025576">
    <property type="entry name" value="YwiC"/>
</dbReference>
<keyword evidence="2" id="KW-1133">Transmembrane helix</keyword>
<feature type="transmembrane region" description="Helical" evidence="2">
    <location>
        <begin position="167"/>
        <end position="189"/>
    </location>
</feature>
<evidence type="ECO:0000256" key="2">
    <source>
        <dbReference type="SAM" id="Phobius"/>
    </source>
</evidence>
<reference evidence="3" key="1">
    <citation type="submission" date="2020-05" db="EMBL/GenBank/DDBJ databases">
        <authorList>
            <person name="Chiriac C."/>
            <person name="Salcher M."/>
            <person name="Ghai R."/>
            <person name="Kavagutti S V."/>
        </authorList>
    </citation>
    <scope>NUCLEOTIDE SEQUENCE</scope>
</reference>
<evidence type="ECO:0000313" key="3">
    <source>
        <dbReference type="EMBL" id="CAB4891374.1"/>
    </source>
</evidence>
<dbReference type="AlphaFoldDB" id="A0A6J7FD32"/>
<feature type="transmembrane region" description="Helical" evidence="2">
    <location>
        <begin position="108"/>
        <end position="124"/>
    </location>
</feature>